<proteinExistence type="predicted"/>
<dbReference type="EMBL" id="BMAU01021423">
    <property type="protein sequence ID" value="GFY34400.1"/>
    <property type="molecule type" value="Genomic_DNA"/>
</dbReference>
<gene>
    <name evidence="1" type="ORF">TNCV_3978601</name>
</gene>
<dbReference type="AlphaFoldDB" id="A0A8X6WGI5"/>
<accession>A0A8X6WGI5</accession>
<keyword evidence="2" id="KW-1185">Reference proteome</keyword>
<name>A0A8X6WGI5_TRICX</name>
<protein>
    <submittedName>
        <fullName evidence="1">Uncharacterized protein</fullName>
    </submittedName>
</protein>
<comment type="caution">
    <text evidence="1">The sequence shown here is derived from an EMBL/GenBank/DDBJ whole genome shotgun (WGS) entry which is preliminary data.</text>
</comment>
<reference evidence="1" key="1">
    <citation type="submission" date="2020-08" db="EMBL/GenBank/DDBJ databases">
        <title>Multicomponent nature underlies the extraordinary mechanical properties of spider dragline silk.</title>
        <authorList>
            <person name="Kono N."/>
            <person name="Nakamura H."/>
            <person name="Mori M."/>
            <person name="Yoshida Y."/>
            <person name="Ohtoshi R."/>
            <person name="Malay A.D."/>
            <person name="Moran D.A.P."/>
            <person name="Tomita M."/>
            <person name="Numata K."/>
            <person name="Arakawa K."/>
        </authorList>
    </citation>
    <scope>NUCLEOTIDE SEQUENCE</scope>
</reference>
<organism evidence="1 2">
    <name type="scientific">Trichonephila clavipes</name>
    <name type="common">Golden silk orbweaver</name>
    <name type="synonym">Nephila clavipes</name>
    <dbReference type="NCBI Taxonomy" id="2585209"/>
    <lineage>
        <taxon>Eukaryota</taxon>
        <taxon>Metazoa</taxon>
        <taxon>Ecdysozoa</taxon>
        <taxon>Arthropoda</taxon>
        <taxon>Chelicerata</taxon>
        <taxon>Arachnida</taxon>
        <taxon>Araneae</taxon>
        <taxon>Araneomorphae</taxon>
        <taxon>Entelegynae</taxon>
        <taxon>Araneoidea</taxon>
        <taxon>Nephilidae</taxon>
        <taxon>Trichonephila</taxon>
    </lineage>
</organism>
<evidence type="ECO:0000313" key="2">
    <source>
        <dbReference type="Proteomes" id="UP000887159"/>
    </source>
</evidence>
<sequence>MPTRSKITEKCMESAAPTMQLHFACRQSGSRMNSYTNTELSGMQLAVKPPIVLEELHGGVVRFALPRKENSQPRLLYTIPLEIIKQQILHCGLSET</sequence>
<evidence type="ECO:0000313" key="1">
    <source>
        <dbReference type="EMBL" id="GFY34400.1"/>
    </source>
</evidence>
<dbReference type="Proteomes" id="UP000887159">
    <property type="component" value="Unassembled WGS sequence"/>
</dbReference>